<dbReference type="EMBL" id="QVFV01000006">
    <property type="protein sequence ID" value="RZM76070.1"/>
    <property type="molecule type" value="Genomic_DNA"/>
</dbReference>
<dbReference type="AlphaFoldDB" id="A0A4Q7E6N2"/>
<accession>A0A4Q7E6N2</accession>
<feature type="coiled-coil region" evidence="1">
    <location>
        <begin position="35"/>
        <end position="69"/>
    </location>
</feature>
<evidence type="ECO:0000256" key="2">
    <source>
        <dbReference type="SAM" id="MobiDB-lite"/>
    </source>
</evidence>
<dbReference type="Proteomes" id="UP000292459">
    <property type="component" value="Unassembled WGS sequence"/>
</dbReference>
<evidence type="ECO:0000313" key="3">
    <source>
        <dbReference type="EMBL" id="RZM76070.1"/>
    </source>
</evidence>
<dbReference type="OrthoDB" id="425114at2"/>
<feature type="compositionally biased region" description="Pro residues" evidence="2">
    <location>
        <begin position="116"/>
        <end position="132"/>
    </location>
</feature>
<feature type="compositionally biased region" description="Low complexity" evidence="2">
    <location>
        <begin position="133"/>
        <end position="147"/>
    </location>
</feature>
<reference evidence="3 4" key="1">
    <citation type="submission" date="2018-11" db="EMBL/GenBank/DDBJ databases">
        <title>Whole genome sequencing of an environmental sample.</title>
        <authorList>
            <person name="Sarangi A.N."/>
            <person name="Singh D."/>
            <person name="Tripathy S."/>
        </authorList>
    </citation>
    <scope>NUCLEOTIDE SEQUENCE [LARGE SCALE GENOMIC DNA]</scope>
    <source>
        <strain evidence="3 4">Lakshadweep</strain>
    </source>
</reference>
<gene>
    <name evidence="3" type="ORF">DYY88_19455</name>
</gene>
<keyword evidence="4" id="KW-1185">Reference proteome</keyword>
<keyword evidence="1" id="KW-0175">Coiled coil</keyword>
<protein>
    <submittedName>
        <fullName evidence="3">Uncharacterized protein</fullName>
    </submittedName>
</protein>
<dbReference type="RefSeq" id="WP_130199532.1">
    <property type="nucleotide sequence ID" value="NZ_QVFV01000006.1"/>
</dbReference>
<comment type="caution">
    <text evidence="3">The sequence shown here is derived from an EMBL/GenBank/DDBJ whole genome shotgun (WGS) entry which is preliminary data.</text>
</comment>
<sequence length="244" mass="26039">MNAPLNSDSQLYAVAETGRPVANVGYAPSVPISVYRELAAELKTTQSTLDALTQQNQQLLRQNQLLRTEIHRFVQSAEQLGHFAGVMPAETHPISPEAFAPPASADLFANPDEELLPPPLTPPPAAPRPPSETPAASTTAAPSMAAPTSPPAAPRKCERPGTANGVNSAIVPHPKSKKRDLNRPPGPGAQPYRLFTEQPEEARPLSKVASRSDFGNLWLATTILLVVVSAFGAGFLIMRPLLNR</sequence>
<proteinExistence type="predicted"/>
<evidence type="ECO:0000313" key="4">
    <source>
        <dbReference type="Proteomes" id="UP000292459"/>
    </source>
</evidence>
<name>A0A4Q7E6N2_9CYAN</name>
<organism evidence="3 4">
    <name type="scientific">Leptolyngbya iicbica LK</name>
    <dbReference type="NCBI Taxonomy" id="2294035"/>
    <lineage>
        <taxon>Bacteria</taxon>
        <taxon>Bacillati</taxon>
        <taxon>Cyanobacteriota</taxon>
        <taxon>Cyanophyceae</taxon>
        <taxon>Leptolyngbyales</taxon>
        <taxon>Leptolyngbyaceae</taxon>
        <taxon>Leptolyngbya group</taxon>
        <taxon>Leptolyngbya</taxon>
        <taxon>Leptolyngbya iicbica</taxon>
    </lineage>
</organism>
<feature type="region of interest" description="Disordered" evidence="2">
    <location>
        <begin position="93"/>
        <end position="193"/>
    </location>
</feature>
<evidence type="ECO:0000256" key="1">
    <source>
        <dbReference type="SAM" id="Coils"/>
    </source>
</evidence>